<keyword evidence="2" id="KW-1185">Reference proteome</keyword>
<dbReference type="RefSeq" id="WP_313068198.1">
    <property type="nucleotide sequence ID" value="NZ_JACHJR010000001.1"/>
</dbReference>
<dbReference type="AlphaFoldDB" id="A0A7W7S947"/>
<evidence type="ECO:0000313" key="2">
    <source>
        <dbReference type="Proteomes" id="UP000573327"/>
    </source>
</evidence>
<comment type="caution">
    <text evidence="1">The sequence shown here is derived from an EMBL/GenBank/DDBJ whole genome shotgun (WGS) entry which is preliminary data.</text>
</comment>
<accession>A0A7W7S947</accession>
<sequence>MFCDRVGFYATRALADRAVAADLELAACDAAEAWAVGKRLADLF</sequence>
<proteinExistence type="predicted"/>
<gene>
    <name evidence="1" type="ORF">F4556_001482</name>
</gene>
<organism evidence="1 2">
    <name type="scientific">Kitasatospora gansuensis</name>
    <dbReference type="NCBI Taxonomy" id="258050"/>
    <lineage>
        <taxon>Bacteria</taxon>
        <taxon>Bacillati</taxon>
        <taxon>Actinomycetota</taxon>
        <taxon>Actinomycetes</taxon>
        <taxon>Kitasatosporales</taxon>
        <taxon>Streptomycetaceae</taxon>
        <taxon>Kitasatospora</taxon>
    </lineage>
</organism>
<evidence type="ECO:0000313" key="1">
    <source>
        <dbReference type="EMBL" id="MBB4945947.1"/>
    </source>
</evidence>
<protein>
    <submittedName>
        <fullName evidence="1">S-adenosylmethionine synthetase</fullName>
    </submittedName>
</protein>
<dbReference type="EMBL" id="JACHJR010000001">
    <property type="protein sequence ID" value="MBB4945947.1"/>
    <property type="molecule type" value="Genomic_DNA"/>
</dbReference>
<reference evidence="1 2" key="1">
    <citation type="submission" date="2020-08" db="EMBL/GenBank/DDBJ databases">
        <title>Sequencing the genomes of 1000 actinobacteria strains.</title>
        <authorList>
            <person name="Klenk H.-P."/>
        </authorList>
    </citation>
    <scope>NUCLEOTIDE SEQUENCE [LARGE SCALE GENOMIC DNA]</scope>
    <source>
        <strain evidence="1 2">DSM 44786</strain>
    </source>
</reference>
<dbReference type="Proteomes" id="UP000573327">
    <property type="component" value="Unassembled WGS sequence"/>
</dbReference>
<name>A0A7W7S947_9ACTN</name>